<feature type="region of interest" description="Disordered" evidence="3">
    <location>
        <begin position="366"/>
        <end position="393"/>
    </location>
</feature>
<sequence length="424" mass="47805">MTYDQMMSLDENTLEQEHVTKGARKKILQSIEKLIQRPAILRENEQMLFMGAGKRCVNCAIVCLLQTLGTPIHPYRSTNSKSIDTPCIKIQDQNLPGMLYRLLFHVHCLVFCGGLQAVREDLEDEYLFMLLNTYDRILSNAAFTAAQKEQVLAWKKEARKFVEPAELRGHRVNTPHTTKCDSCFTKNQERTRSEQRTIYQNLVSLSNLPSLPKGFFDLDLTAQYVVANQQLILLLMQGQQGLLQQQQQKEQEIHTWTNYINTLNQPQPPVRNSNHSLFGPQPQSRSGYGLGTPIESTLLPTPRPIQGQSSIHNQPRYFNEQPFTLSETRQENSLFSDSLQMTIGTWNGAAAEEAKKRLYEPFSPCDSISGYSSPGSERGGRGGSAASPESIHTQSRALHGTTPNFLTADIPQVDVNWIYGHGAH</sequence>
<feature type="region of interest" description="Disordered" evidence="3">
    <location>
        <begin position="279"/>
        <end position="315"/>
    </location>
</feature>
<dbReference type="Proteomes" id="UP000887575">
    <property type="component" value="Unassembled WGS sequence"/>
</dbReference>
<dbReference type="Gene3D" id="1.10.150.50">
    <property type="entry name" value="Transcription Factor, Ets-1"/>
    <property type="match status" value="1"/>
</dbReference>
<proteinExistence type="predicted"/>
<evidence type="ECO:0000256" key="2">
    <source>
        <dbReference type="ARBA" id="ARBA00022490"/>
    </source>
</evidence>
<organism evidence="4 5">
    <name type="scientific">Mesorhabditis belari</name>
    <dbReference type="NCBI Taxonomy" id="2138241"/>
    <lineage>
        <taxon>Eukaryota</taxon>
        <taxon>Metazoa</taxon>
        <taxon>Ecdysozoa</taxon>
        <taxon>Nematoda</taxon>
        <taxon>Chromadorea</taxon>
        <taxon>Rhabditida</taxon>
        <taxon>Rhabditina</taxon>
        <taxon>Rhabditomorpha</taxon>
        <taxon>Rhabditoidea</taxon>
        <taxon>Rhabditidae</taxon>
        <taxon>Mesorhabditinae</taxon>
        <taxon>Mesorhabditis</taxon>
    </lineage>
</organism>
<evidence type="ECO:0000313" key="4">
    <source>
        <dbReference type="Proteomes" id="UP000887575"/>
    </source>
</evidence>
<dbReference type="GO" id="GO:0003729">
    <property type="term" value="F:mRNA binding"/>
    <property type="evidence" value="ECO:0007669"/>
    <property type="project" value="TreeGrafter"/>
</dbReference>
<dbReference type="PANTHER" id="PTHR12515:SF5">
    <property type="entry name" value="PROTEIN SMAUG"/>
    <property type="match status" value="1"/>
</dbReference>
<evidence type="ECO:0000256" key="3">
    <source>
        <dbReference type="SAM" id="MobiDB-lite"/>
    </source>
</evidence>
<accession>A0AAF3F579</accession>
<protein>
    <submittedName>
        <fullName evidence="5">Uncharacterized protein</fullName>
    </submittedName>
</protein>
<dbReference type="GO" id="GO:0000932">
    <property type="term" value="C:P-body"/>
    <property type="evidence" value="ECO:0007669"/>
    <property type="project" value="TreeGrafter"/>
</dbReference>
<keyword evidence="2" id="KW-0963">Cytoplasm</keyword>
<dbReference type="GO" id="GO:0000289">
    <property type="term" value="P:nuclear-transcribed mRNA poly(A) tail shortening"/>
    <property type="evidence" value="ECO:0007669"/>
    <property type="project" value="TreeGrafter"/>
</dbReference>
<keyword evidence="4" id="KW-1185">Reference proteome</keyword>
<evidence type="ECO:0000313" key="5">
    <source>
        <dbReference type="WBParaSite" id="MBELARI_LOCUS2176"/>
    </source>
</evidence>
<dbReference type="WBParaSite" id="MBELARI_LOCUS2176">
    <property type="protein sequence ID" value="MBELARI_LOCUS2176"/>
    <property type="gene ID" value="MBELARI_LOCUS2176"/>
</dbReference>
<dbReference type="InterPro" id="IPR013761">
    <property type="entry name" value="SAM/pointed_sf"/>
</dbReference>
<reference evidence="5" key="1">
    <citation type="submission" date="2024-02" db="UniProtKB">
        <authorList>
            <consortium name="WormBaseParasite"/>
        </authorList>
    </citation>
    <scope>IDENTIFICATION</scope>
</reference>
<evidence type="ECO:0000256" key="1">
    <source>
        <dbReference type="ARBA" id="ARBA00004496"/>
    </source>
</evidence>
<dbReference type="AlphaFoldDB" id="A0AAF3F579"/>
<name>A0AAF3F579_9BILA</name>
<dbReference type="PANTHER" id="PTHR12515">
    <property type="entry name" value="STERILE ALPHA MOTIF DOMAIN CONTAINING PROTEIN 4-RELATED"/>
    <property type="match status" value="1"/>
</dbReference>
<comment type="subcellular location">
    <subcellularLocation>
        <location evidence="1">Cytoplasm</location>
    </subcellularLocation>
</comment>
<dbReference type="InterPro" id="IPR050897">
    <property type="entry name" value="SMAUG/VTS1_RNA-bind"/>
</dbReference>